<evidence type="ECO:0000256" key="3">
    <source>
        <dbReference type="ARBA" id="ARBA00023235"/>
    </source>
</evidence>
<dbReference type="InterPro" id="IPR001608">
    <property type="entry name" value="Ala_racemase_N"/>
</dbReference>
<organism evidence="5">
    <name type="scientific">hydrothermal vent metagenome</name>
    <dbReference type="NCBI Taxonomy" id="652676"/>
    <lineage>
        <taxon>unclassified sequences</taxon>
        <taxon>metagenomes</taxon>
        <taxon>ecological metagenomes</taxon>
    </lineage>
</organism>
<dbReference type="EC" id="5.1.1.1" evidence="5"/>
<dbReference type="SUPFAM" id="SSF51419">
    <property type="entry name" value="PLP-binding barrel"/>
    <property type="match status" value="1"/>
</dbReference>
<evidence type="ECO:0000256" key="2">
    <source>
        <dbReference type="ARBA" id="ARBA00022898"/>
    </source>
</evidence>
<evidence type="ECO:0000256" key="1">
    <source>
        <dbReference type="ARBA" id="ARBA00001933"/>
    </source>
</evidence>
<dbReference type="Gene3D" id="3.20.20.10">
    <property type="entry name" value="Alanine racemase"/>
    <property type="match status" value="1"/>
</dbReference>
<dbReference type="InterPro" id="IPR029066">
    <property type="entry name" value="PLP-binding_barrel"/>
</dbReference>
<dbReference type="AlphaFoldDB" id="A0A3B0UAZ3"/>
<dbReference type="PANTHER" id="PTHR30511">
    <property type="entry name" value="ALANINE RACEMASE"/>
    <property type="match status" value="1"/>
</dbReference>
<dbReference type="GO" id="GO:0030632">
    <property type="term" value="P:D-alanine biosynthetic process"/>
    <property type="evidence" value="ECO:0007669"/>
    <property type="project" value="TreeGrafter"/>
</dbReference>
<dbReference type="PRINTS" id="PR00992">
    <property type="entry name" value="ALARACEMASE"/>
</dbReference>
<accession>A0A3B0UAZ3</accession>
<dbReference type="EMBL" id="UOER01000417">
    <property type="protein sequence ID" value="VAW25473.1"/>
    <property type="molecule type" value="Genomic_DNA"/>
</dbReference>
<comment type="cofactor">
    <cofactor evidence="1">
        <name>pyridoxal 5'-phosphate</name>
        <dbReference type="ChEBI" id="CHEBI:597326"/>
    </cofactor>
</comment>
<dbReference type="GO" id="GO:0005829">
    <property type="term" value="C:cytosol"/>
    <property type="evidence" value="ECO:0007669"/>
    <property type="project" value="TreeGrafter"/>
</dbReference>
<keyword evidence="2" id="KW-0663">Pyridoxal phosphate</keyword>
<feature type="non-terminal residue" evidence="5">
    <location>
        <position position="85"/>
    </location>
</feature>
<sequence length="85" mass="9496">MNNSHVTVLEINLNAINSNLNYFKSKLYKNTKILIVVKAFGYGSDAVKIAKFLENNVDYFAVAYLNEGIALRKGGIKKPILVLHP</sequence>
<dbReference type="GO" id="GO:0008784">
    <property type="term" value="F:alanine racemase activity"/>
    <property type="evidence" value="ECO:0007669"/>
    <property type="project" value="UniProtKB-EC"/>
</dbReference>
<protein>
    <submittedName>
        <fullName evidence="5">Alanine racemase</fullName>
        <ecNumber evidence="5">5.1.1.1</ecNumber>
    </submittedName>
</protein>
<dbReference type="InterPro" id="IPR000821">
    <property type="entry name" value="Ala_racemase"/>
</dbReference>
<dbReference type="Pfam" id="PF01168">
    <property type="entry name" value="Ala_racemase_N"/>
    <property type="match status" value="1"/>
</dbReference>
<reference evidence="5" key="1">
    <citation type="submission" date="2018-06" db="EMBL/GenBank/DDBJ databases">
        <authorList>
            <person name="Zhirakovskaya E."/>
        </authorList>
    </citation>
    <scope>NUCLEOTIDE SEQUENCE</scope>
</reference>
<name>A0A3B0UAZ3_9ZZZZ</name>
<evidence type="ECO:0000313" key="5">
    <source>
        <dbReference type="EMBL" id="VAW25473.1"/>
    </source>
</evidence>
<dbReference type="PANTHER" id="PTHR30511:SF0">
    <property type="entry name" value="ALANINE RACEMASE, CATABOLIC-RELATED"/>
    <property type="match status" value="1"/>
</dbReference>
<evidence type="ECO:0000259" key="4">
    <source>
        <dbReference type="Pfam" id="PF01168"/>
    </source>
</evidence>
<proteinExistence type="predicted"/>
<feature type="domain" description="Alanine racemase N-terminal" evidence="4">
    <location>
        <begin position="11"/>
        <end position="84"/>
    </location>
</feature>
<keyword evidence="3 5" id="KW-0413">Isomerase</keyword>
<dbReference type="GO" id="GO:0030170">
    <property type="term" value="F:pyridoxal phosphate binding"/>
    <property type="evidence" value="ECO:0007669"/>
    <property type="project" value="TreeGrafter"/>
</dbReference>
<gene>
    <name evidence="5" type="ORF">MNBD_BACTEROID04-1933</name>
</gene>